<protein>
    <submittedName>
        <fullName evidence="3">Uncharacterized protein</fullName>
    </submittedName>
</protein>
<proteinExistence type="predicted"/>
<keyword evidence="2" id="KW-0812">Transmembrane</keyword>
<dbReference type="Proteomes" id="UP000447434">
    <property type="component" value="Chromosome 19"/>
</dbReference>
<keyword evidence="4" id="KW-1185">Reference proteome</keyword>
<dbReference type="PANTHER" id="PTHR36143">
    <property type="entry name" value="OS08G0177500 PROTEIN"/>
    <property type="match status" value="1"/>
</dbReference>
<evidence type="ECO:0000313" key="4">
    <source>
        <dbReference type="Proteomes" id="UP000447434"/>
    </source>
</evidence>
<feature type="transmembrane region" description="Helical" evidence="2">
    <location>
        <begin position="20"/>
        <end position="38"/>
    </location>
</feature>
<gene>
    <name evidence="3" type="ORF">Lalb_Chr19g0135431</name>
</gene>
<reference evidence="4" key="1">
    <citation type="journal article" date="2020" name="Nat. Commun.">
        <title>Genome sequence of the cluster root forming white lupin.</title>
        <authorList>
            <person name="Hufnagel B."/>
            <person name="Marques A."/>
            <person name="Soriano A."/>
            <person name="Marques L."/>
            <person name="Divol F."/>
            <person name="Doumas P."/>
            <person name="Sallet E."/>
            <person name="Mancinotti D."/>
            <person name="Carrere S."/>
            <person name="Marande W."/>
            <person name="Arribat S."/>
            <person name="Keller J."/>
            <person name="Huneau C."/>
            <person name="Blein T."/>
            <person name="Aime D."/>
            <person name="Laguerre M."/>
            <person name="Taylor J."/>
            <person name="Schubert V."/>
            <person name="Nelson M."/>
            <person name="Geu-Flores F."/>
            <person name="Crespi M."/>
            <person name="Gallardo-Guerrero K."/>
            <person name="Delaux P.-M."/>
            <person name="Salse J."/>
            <person name="Berges H."/>
            <person name="Guyot R."/>
            <person name="Gouzy J."/>
            <person name="Peret B."/>
        </authorList>
    </citation>
    <scope>NUCLEOTIDE SEQUENCE [LARGE SCALE GENOMIC DNA]</scope>
    <source>
        <strain evidence="4">cv. Amiga</strain>
    </source>
</reference>
<comment type="caution">
    <text evidence="3">The sequence shown here is derived from an EMBL/GenBank/DDBJ whole genome shotgun (WGS) entry which is preliminary data.</text>
</comment>
<evidence type="ECO:0000313" key="3">
    <source>
        <dbReference type="EMBL" id="KAE9593030.1"/>
    </source>
</evidence>
<dbReference type="AlphaFoldDB" id="A0A6A4NV57"/>
<name>A0A6A4NV57_LUPAL</name>
<dbReference type="OrthoDB" id="656845at2759"/>
<sequence>MAYNKGLHSNNGGSQRGRPFGLILLIIFGAALLGVMVLHKLREKRIYNLIVKDKDHHLLSLQLLLQKERDRTEELKKKNREMKANIYSLRSQKMELDRNVLELQSTIDSLKDDQKVMESAFEETQNELRIMQQKSIGLGEGSRDKRLEGAS</sequence>
<evidence type="ECO:0000256" key="1">
    <source>
        <dbReference type="SAM" id="Coils"/>
    </source>
</evidence>
<accession>A0A6A4NV57</accession>
<feature type="coiled-coil region" evidence="1">
    <location>
        <begin position="58"/>
        <end position="127"/>
    </location>
</feature>
<evidence type="ECO:0000256" key="2">
    <source>
        <dbReference type="SAM" id="Phobius"/>
    </source>
</evidence>
<keyword evidence="2" id="KW-1133">Transmembrane helix</keyword>
<organism evidence="3 4">
    <name type="scientific">Lupinus albus</name>
    <name type="common">White lupine</name>
    <name type="synonym">Lupinus termis</name>
    <dbReference type="NCBI Taxonomy" id="3870"/>
    <lineage>
        <taxon>Eukaryota</taxon>
        <taxon>Viridiplantae</taxon>
        <taxon>Streptophyta</taxon>
        <taxon>Embryophyta</taxon>
        <taxon>Tracheophyta</taxon>
        <taxon>Spermatophyta</taxon>
        <taxon>Magnoliopsida</taxon>
        <taxon>eudicotyledons</taxon>
        <taxon>Gunneridae</taxon>
        <taxon>Pentapetalae</taxon>
        <taxon>rosids</taxon>
        <taxon>fabids</taxon>
        <taxon>Fabales</taxon>
        <taxon>Fabaceae</taxon>
        <taxon>Papilionoideae</taxon>
        <taxon>50 kb inversion clade</taxon>
        <taxon>genistoids sensu lato</taxon>
        <taxon>core genistoids</taxon>
        <taxon>Genisteae</taxon>
        <taxon>Lupinus</taxon>
    </lineage>
</organism>
<keyword evidence="1" id="KW-0175">Coiled coil</keyword>
<keyword evidence="2" id="KW-0472">Membrane</keyword>
<dbReference type="PANTHER" id="PTHR36143:SF4">
    <property type="entry name" value="OS08G0177500 PROTEIN"/>
    <property type="match status" value="1"/>
</dbReference>
<dbReference type="EMBL" id="WOCE01000019">
    <property type="protein sequence ID" value="KAE9593030.1"/>
    <property type="molecule type" value="Genomic_DNA"/>
</dbReference>